<dbReference type="InterPro" id="IPR000580">
    <property type="entry name" value="TSC22/Bun"/>
</dbReference>
<accession>A0ABD3UGB6</accession>
<keyword evidence="8" id="KW-0175">Coiled coil</keyword>
<evidence type="ECO:0000256" key="5">
    <source>
        <dbReference type="ARBA" id="ARBA00023015"/>
    </source>
</evidence>
<keyword evidence="10" id="KW-1185">Reference proteome</keyword>
<keyword evidence="4" id="KW-0963">Cytoplasm</keyword>
<dbReference type="InterPro" id="IPR047862">
    <property type="entry name" value="TSC22/BUN_CS"/>
</dbReference>
<evidence type="ECO:0000256" key="4">
    <source>
        <dbReference type="ARBA" id="ARBA00022490"/>
    </source>
</evidence>
<dbReference type="Gene3D" id="1.20.5.490">
    <property type="entry name" value="Single helix bin"/>
    <property type="match status" value="1"/>
</dbReference>
<evidence type="ECO:0000313" key="10">
    <source>
        <dbReference type="Proteomes" id="UP001634394"/>
    </source>
</evidence>
<proteinExistence type="inferred from homology"/>
<dbReference type="AlphaFoldDB" id="A0ABD3UGB6"/>
<protein>
    <submittedName>
        <fullName evidence="9">Uncharacterized protein</fullName>
    </submittedName>
</protein>
<dbReference type="SUPFAM" id="SSF58026">
    <property type="entry name" value="Delta-sleep-inducing peptide immunoreactive peptide"/>
    <property type="match status" value="1"/>
</dbReference>
<dbReference type="PROSITE" id="PS01289">
    <property type="entry name" value="TSC22"/>
    <property type="match status" value="1"/>
</dbReference>
<evidence type="ECO:0000313" key="9">
    <source>
        <dbReference type="EMBL" id="KAL3848564.1"/>
    </source>
</evidence>
<evidence type="ECO:0000256" key="8">
    <source>
        <dbReference type="SAM" id="Coils"/>
    </source>
</evidence>
<feature type="coiled-coil region" evidence="8">
    <location>
        <begin position="88"/>
        <end position="122"/>
    </location>
</feature>
<dbReference type="Proteomes" id="UP001634394">
    <property type="component" value="Unassembled WGS sequence"/>
</dbReference>
<name>A0ABD3UGB6_SINWO</name>
<evidence type="ECO:0000256" key="1">
    <source>
        <dbReference type="ARBA" id="ARBA00004123"/>
    </source>
</evidence>
<organism evidence="9 10">
    <name type="scientific">Sinanodonta woodiana</name>
    <name type="common">Chinese pond mussel</name>
    <name type="synonym">Anodonta woodiana</name>
    <dbReference type="NCBI Taxonomy" id="1069815"/>
    <lineage>
        <taxon>Eukaryota</taxon>
        <taxon>Metazoa</taxon>
        <taxon>Spiralia</taxon>
        <taxon>Lophotrochozoa</taxon>
        <taxon>Mollusca</taxon>
        <taxon>Bivalvia</taxon>
        <taxon>Autobranchia</taxon>
        <taxon>Heteroconchia</taxon>
        <taxon>Palaeoheterodonta</taxon>
        <taxon>Unionida</taxon>
        <taxon>Unionoidea</taxon>
        <taxon>Unionidae</taxon>
        <taxon>Unioninae</taxon>
        <taxon>Sinanodonta</taxon>
    </lineage>
</organism>
<dbReference type="GO" id="GO:0005634">
    <property type="term" value="C:nucleus"/>
    <property type="evidence" value="ECO:0007669"/>
    <property type="project" value="UniProtKB-SubCell"/>
</dbReference>
<keyword evidence="5" id="KW-0805">Transcription regulation</keyword>
<keyword evidence="7" id="KW-0539">Nucleus</keyword>
<evidence type="ECO:0000256" key="2">
    <source>
        <dbReference type="ARBA" id="ARBA00004496"/>
    </source>
</evidence>
<dbReference type="Pfam" id="PF01166">
    <property type="entry name" value="TSC22"/>
    <property type="match status" value="1"/>
</dbReference>
<sequence>MSALVAIPAAAVPMVMDSFDCSFDNSFCSSPNKNGNSFCRSPNKNGESWEDSLQFAAITYVKALCGSSTVAIDNKIEQAMDLVKSHLMYAVREEVEVLKEQIKELTERNNQLEIENSILLAAATQETISKIAQLKPQAQQQSLS</sequence>
<evidence type="ECO:0000256" key="6">
    <source>
        <dbReference type="ARBA" id="ARBA00023163"/>
    </source>
</evidence>
<evidence type="ECO:0000256" key="3">
    <source>
        <dbReference type="ARBA" id="ARBA00007908"/>
    </source>
</evidence>
<gene>
    <name evidence="9" type="ORF">ACJMK2_019415</name>
</gene>
<dbReference type="PANTHER" id="PTHR46745:SF1">
    <property type="entry name" value="TSC22 DOMAIN FAMILY PROTEIN 1"/>
    <property type="match status" value="1"/>
</dbReference>
<comment type="caution">
    <text evidence="9">The sequence shown here is derived from an EMBL/GenBank/DDBJ whole genome shotgun (WGS) entry which is preliminary data.</text>
</comment>
<dbReference type="PANTHER" id="PTHR46745">
    <property type="entry name" value="TSC22 DOMAIN FAMILY PROTEIN 1"/>
    <property type="match status" value="1"/>
</dbReference>
<comment type="subcellular location">
    <subcellularLocation>
        <location evidence="2">Cytoplasm</location>
    </subcellularLocation>
    <subcellularLocation>
        <location evidence="1">Nucleus</location>
    </subcellularLocation>
</comment>
<evidence type="ECO:0000256" key="7">
    <source>
        <dbReference type="ARBA" id="ARBA00023242"/>
    </source>
</evidence>
<comment type="similarity">
    <text evidence="3">Belongs to the TSC-22/Dip/Bun family.</text>
</comment>
<dbReference type="EMBL" id="JBJQND010000016">
    <property type="protein sequence ID" value="KAL3848564.1"/>
    <property type="molecule type" value="Genomic_DNA"/>
</dbReference>
<reference evidence="9 10" key="1">
    <citation type="submission" date="2024-11" db="EMBL/GenBank/DDBJ databases">
        <title>Chromosome-level genome assembly of the freshwater bivalve Anodonta woodiana.</title>
        <authorList>
            <person name="Chen X."/>
        </authorList>
    </citation>
    <scope>NUCLEOTIDE SEQUENCE [LARGE SCALE GENOMIC DNA]</scope>
    <source>
        <strain evidence="9">MN2024</strain>
        <tissue evidence="9">Gills</tissue>
    </source>
</reference>
<dbReference type="FunFam" id="1.20.5.490:FF:000002">
    <property type="entry name" value="TSC22 domain family, member 1"/>
    <property type="match status" value="1"/>
</dbReference>
<dbReference type="GO" id="GO:0005737">
    <property type="term" value="C:cytoplasm"/>
    <property type="evidence" value="ECO:0007669"/>
    <property type="project" value="UniProtKB-SubCell"/>
</dbReference>
<keyword evidence="6" id="KW-0804">Transcription</keyword>